<reference evidence="8 9" key="1">
    <citation type="submission" date="2016-12" db="EMBL/GenBank/DDBJ databases">
        <title>The new phylogeny of genus Mycobacterium.</title>
        <authorList>
            <person name="Tortoli E."/>
            <person name="Trovato A."/>
            <person name="Cirillo D.M."/>
        </authorList>
    </citation>
    <scope>NUCLEOTIDE SEQUENCE [LARGE SCALE GENOMIC DNA]</scope>
    <source>
        <strain evidence="8 9">DSM 45130</strain>
    </source>
</reference>
<keyword evidence="9" id="KW-1185">Reference proteome</keyword>
<evidence type="ECO:0000256" key="2">
    <source>
        <dbReference type="ARBA" id="ARBA00023015"/>
    </source>
</evidence>
<evidence type="ECO:0000313" key="9">
    <source>
        <dbReference type="Proteomes" id="UP000192801"/>
    </source>
</evidence>
<organism evidence="8 9">
    <name type="scientific">Mycolicibacterium insubricum</name>
    <dbReference type="NCBI Taxonomy" id="444597"/>
    <lineage>
        <taxon>Bacteria</taxon>
        <taxon>Bacillati</taxon>
        <taxon>Actinomycetota</taxon>
        <taxon>Actinomycetes</taxon>
        <taxon>Mycobacteriales</taxon>
        <taxon>Mycobacteriaceae</taxon>
        <taxon>Mycolicibacterium</taxon>
    </lineage>
</organism>
<evidence type="ECO:0000256" key="3">
    <source>
        <dbReference type="ARBA" id="ARBA00023125"/>
    </source>
</evidence>
<evidence type="ECO:0000256" key="1">
    <source>
        <dbReference type="ARBA" id="ARBA00022491"/>
    </source>
</evidence>
<protein>
    <submittedName>
        <fullName evidence="8">TetR family transcriptional regulator</fullName>
    </submittedName>
</protein>
<dbReference type="InterPro" id="IPR039538">
    <property type="entry name" value="BetI_C"/>
</dbReference>
<comment type="caution">
    <text evidence="8">The sequence shown here is derived from an EMBL/GenBank/DDBJ whole genome shotgun (WGS) entry which is preliminary data.</text>
</comment>
<proteinExistence type="predicted"/>
<keyword evidence="2" id="KW-0805">Transcription regulation</keyword>
<dbReference type="SUPFAM" id="SSF46689">
    <property type="entry name" value="Homeodomain-like"/>
    <property type="match status" value="1"/>
</dbReference>
<evidence type="ECO:0000256" key="5">
    <source>
        <dbReference type="PROSITE-ProRule" id="PRU00335"/>
    </source>
</evidence>
<keyword evidence="1" id="KW-0678">Repressor</keyword>
<feature type="region of interest" description="Disordered" evidence="6">
    <location>
        <begin position="1"/>
        <end position="21"/>
    </location>
</feature>
<dbReference type="InterPro" id="IPR001647">
    <property type="entry name" value="HTH_TetR"/>
</dbReference>
<evidence type="ECO:0000313" key="8">
    <source>
        <dbReference type="EMBL" id="ORA66165.1"/>
    </source>
</evidence>
<evidence type="ECO:0000256" key="4">
    <source>
        <dbReference type="ARBA" id="ARBA00023163"/>
    </source>
</evidence>
<feature type="domain" description="HTH tetR-type" evidence="7">
    <location>
        <begin position="20"/>
        <end position="80"/>
    </location>
</feature>
<dbReference type="InterPro" id="IPR050109">
    <property type="entry name" value="HTH-type_TetR-like_transc_reg"/>
</dbReference>
<name>A0A1X0D1F6_9MYCO</name>
<dbReference type="PANTHER" id="PTHR30055">
    <property type="entry name" value="HTH-TYPE TRANSCRIPTIONAL REGULATOR RUTR"/>
    <property type="match status" value="1"/>
</dbReference>
<evidence type="ECO:0000259" key="7">
    <source>
        <dbReference type="PROSITE" id="PS50977"/>
    </source>
</evidence>
<dbReference type="Gene3D" id="1.10.357.10">
    <property type="entry name" value="Tetracycline Repressor, domain 2"/>
    <property type="match status" value="1"/>
</dbReference>
<feature type="DNA-binding region" description="H-T-H motif" evidence="5">
    <location>
        <begin position="43"/>
        <end position="62"/>
    </location>
</feature>
<dbReference type="InterPro" id="IPR036271">
    <property type="entry name" value="Tet_transcr_reg_TetR-rel_C_sf"/>
</dbReference>
<keyword evidence="3 5" id="KW-0238">DNA-binding</keyword>
<gene>
    <name evidence="8" type="ORF">BST26_17620</name>
</gene>
<dbReference type="InterPro" id="IPR009057">
    <property type="entry name" value="Homeodomain-like_sf"/>
</dbReference>
<keyword evidence="4" id="KW-0804">Transcription</keyword>
<dbReference type="PROSITE" id="PS50977">
    <property type="entry name" value="HTH_TETR_2"/>
    <property type="match status" value="1"/>
</dbReference>
<dbReference type="AlphaFoldDB" id="A0A1X0D1F6"/>
<dbReference type="PRINTS" id="PR00455">
    <property type="entry name" value="HTHTETR"/>
</dbReference>
<dbReference type="Proteomes" id="UP000192801">
    <property type="component" value="Unassembled WGS sequence"/>
</dbReference>
<sequence length="211" mass="22151">MSEDTSTRSGPGRPAGTDSGDTRQRVLDAACRCFAQYGYGPATNSLIAEMAGVTAGSLHYHFGTKSSLFDAVCDYVYGKIIARSVEVLAGPHSVRGLLRAVLAESMRINHESPELAGFVATAPIDARRHPELSAPFAKQAQAMSSTVARAVTAGQRAGRIPADLDTETVVGMVIAIVDGFAHAAAQTDVAAMDSMNELFGSLLLDEPDRAP</sequence>
<dbReference type="EMBL" id="MVHS01000053">
    <property type="protein sequence ID" value="ORA66165.1"/>
    <property type="molecule type" value="Genomic_DNA"/>
</dbReference>
<dbReference type="OrthoDB" id="3426391at2"/>
<dbReference type="Pfam" id="PF00440">
    <property type="entry name" value="TetR_N"/>
    <property type="match status" value="1"/>
</dbReference>
<dbReference type="Pfam" id="PF13977">
    <property type="entry name" value="TetR_C_6"/>
    <property type="match status" value="1"/>
</dbReference>
<dbReference type="GO" id="GO:0000976">
    <property type="term" value="F:transcription cis-regulatory region binding"/>
    <property type="evidence" value="ECO:0007669"/>
    <property type="project" value="TreeGrafter"/>
</dbReference>
<dbReference type="SUPFAM" id="SSF48498">
    <property type="entry name" value="Tetracyclin repressor-like, C-terminal domain"/>
    <property type="match status" value="1"/>
</dbReference>
<dbReference type="GO" id="GO:0003700">
    <property type="term" value="F:DNA-binding transcription factor activity"/>
    <property type="evidence" value="ECO:0007669"/>
    <property type="project" value="TreeGrafter"/>
</dbReference>
<accession>A0A1X0D1F6</accession>
<dbReference type="STRING" id="444597.BST26_17620"/>
<evidence type="ECO:0000256" key="6">
    <source>
        <dbReference type="SAM" id="MobiDB-lite"/>
    </source>
</evidence>
<dbReference type="PANTHER" id="PTHR30055:SF234">
    <property type="entry name" value="HTH-TYPE TRANSCRIPTIONAL REGULATOR BETI"/>
    <property type="match status" value="1"/>
</dbReference>